<dbReference type="PANTHER" id="PTHR10010">
    <property type="entry name" value="SOLUTE CARRIER FAMILY 34 SODIUM PHOSPHATE , MEMBER 2-RELATED"/>
    <property type="match status" value="1"/>
</dbReference>
<evidence type="ECO:0000256" key="6">
    <source>
        <dbReference type="SAM" id="Phobius"/>
    </source>
</evidence>
<dbReference type="NCBIfam" id="NF037997">
    <property type="entry name" value="Na_Pi_symport"/>
    <property type="match status" value="1"/>
</dbReference>
<accession>A0AA96LGJ5</accession>
<feature type="transmembrane region" description="Helical" evidence="6">
    <location>
        <begin position="139"/>
        <end position="161"/>
    </location>
</feature>
<dbReference type="KEGG" id="paun:MJA45_10630"/>
<keyword evidence="5 6" id="KW-0472">Membrane</keyword>
<dbReference type="InterPro" id="IPR003841">
    <property type="entry name" value="Na/Pi_transpt"/>
</dbReference>
<proteinExistence type="predicted"/>
<keyword evidence="3 6" id="KW-0812">Transmembrane</keyword>
<evidence type="ECO:0000313" key="8">
    <source>
        <dbReference type="Proteomes" id="UP001305702"/>
    </source>
</evidence>
<dbReference type="Proteomes" id="UP001305702">
    <property type="component" value="Chromosome"/>
</dbReference>
<feature type="transmembrane region" description="Helical" evidence="6">
    <location>
        <begin position="253"/>
        <end position="278"/>
    </location>
</feature>
<dbReference type="RefSeq" id="WP_315607227.1">
    <property type="nucleotide sequence ID" value="NZ_CP130318.1"/>
</dbReference>
<dbReference type="AlphaFoldDB" id="A0AA96LGJ5"/>
<comment type="subcellular location">
    <subcellularLocation>
        <location evidence="1">Cell membrane</location>
        <topology evidence="1">Multi-pass membrane protein</topology>
    </subcellularLocation>
</comment>
<dbReference type="GO" id="GO:0044341">
    <property type="term" value="P:sodium-dependent phosphate transport"/>
    <property type="evidence" value="ECO:0007669"/>
    <property type="project" value="InterPro"/>
</dbReference>
<evidence type="ECO:0000256" key="2">
    <source>
        <dbReference type="ARBA" id="ARBA00022475"/>
    </source>
</evidence>
<dbReference type="Pfam" id="PF02690">
    <property type="entry name" value="Na_Pi_cotrans"/>
    <property type="match status" value="1"/>
</dbReference>
<keyword evidence="2" id="KW-1003">Cell membrane</keyword>
<feature type="transmembrane region" description="Helical" evidence="6">
    <location>
        <begin position="290"/>
        <end position="309"/>
    </location>
</feature>
<evidence type="ECO:0000313" key="7">
    <source>
        <dbReference type="EMBL" id="WNQ13446.1"/>
    </source>
</evidence>
<keyword evidence="8" id="KW-1185">Reference proteome</keyword>
<evidence type="ECO:0000256" key="5">
    <source>
        <dbReference type="ARBA" id="ARBA00023136"/>
    </source>
</evidence>
<keyword evidence="4 6" id="KW-1133">Transmembrane helix</keyword>
<feature type="transmembrane region" description="Helical" evidence="6">
    <location>
        <begin position="6"/>
        <end position="28"/>
    </location>
</feature>
<evidence type="ECO:0000256" key="1">
    <source>
        <dbReference type="ARBA" id="ARBA00004651"/>
    </source>
</evidence>
<protein>
    <submittedName>
        <fullName evidence="7">Na/Pi symporter</fullName>
    </submittedName>
</protein>
<evidence type="ECO:0000256" key="4">
    <source>
        <dbReference type="ARBA" id="ARBA00022989"/>
    </source>
</evidence>
<feature type="transmembrane region" description="Helical" evidence="6">
    <location>
        <begin position="218"/>
        <end position="241"/>
    </location>
</feature>
<organism evidence="7 8">
    <name type="scientific">Paenibacillus aurantius</name>
    <dbReference type="NCBI Taxonomy" id="2918900"/>
    <lineage>
        <taxon>Bacteria</taxon>
        <taxon>Bacillati</taxon>
        <taxon>Bacillota</taxon>
        <taxon>Bacilli</taxon>
        <taxon>Bacillales</taxon>
        <taxon>Paenibacillaceae</taxon>
        <taxon>Paenibacillus</taxon>
    </lineage>
</organism>
<dbReference type="GO" id="GO:0005886">
    <property type="term" value="C:plasma membrane"/>
    <property type="evidence" value="ECO:0007669"/>
    <property type="project" value="UniProtKB-SubCell"/>
</dbReference>
<feature type="transmembrane region" description="Helical" evidence="6">
    <location>
        <begin position="182"/>
        <end position="206"/>
    </location>
</feature>
<gene>
    <name evidence="7" type="ORF">MJA45_10630</name>
</gene>
<name>A0AA96LGJ5_9BACL</name>
<dbReference type="PANTHER" id="PTHR10010:SF46">
    <property type="entry name" value="SODIUM-DEPENDENT PHOSPHATE TRANSPORT PROTEIN 2B"/>
    <property type="match status" value="1"/>
</dbReference>
<evidence type="ECO:0000256" key="3">
    <source>
        <dbReference type="ARBA" id="ARBA00022692"/>
    </source>
</evidence>
<reference evidence="7 8" key="1">
    <citation type="submission" date="2022-02" db="EMBL/GenBank/DDBJ databases">
        <title>Paenibacillus sp. MBLB1776 Whole Genome Shotgun Sequencing.</title>
        <authorList>
            <person name="Hwang C.Y."/>
            <person name="Cho E.-S."/>
            <person name="Seo M.-J."/>
        </authorList>
    </citation>
    <scope>NUCLEOTIDE SEQUENCE [LARGE SCALE GENOMIC DNA]</scope>
    <source>
        <strain evidence="7 8">MBLB1776</strain>
    </source>
</reference>
<feature type="transmembrane region" description="Helical" evidence="6">
    <location>
        <begin position="109"/>
        <end position="127"/>
    </location>
</feature>
<dbReference type="EMBL" id="CP130318">
    <property type="protein sequence ID" value="WNQ13446.1"/>
    <property type="molecule type" value="Genomic_DNA"/>
</dbReference>
<sequence length="315" mass="32502">MLHAIVLPLAAGFAMFMLGMKGMEFALHRWAGSLLQTVLERFTQTPARGLLASTALTAVLQSSTAVTVLTIGLVNSGLLAFPQTLGIILGSNIGTCITTELLGLSLQQYGVPLLFAAAAVWASAGLVPARLDWAPHLRAGALAAAGFACLLLGMDVMQSIVPELKARGLLAWLVQRSQESRLWGIAAGAAVTALIHSSAATIAMAMSLAAAQAIPPELGIAIVIGANVGTCATAVIASIGGSRYGGYVAWSHVLLNLGGALLFYPLLPALTTATAWFSESPAAQIAHAQTVFNIVCSLAALPLCYLPVLKKIRPA</sequence>
<dbReference type="GO" id="GO:0005436">
    <property type="term" value="F:sodium:phosphate symporter activity"/>
    <property type="evidence" value="ECO:0007669"/>
    <property type="project" value="InterPro"/>
</dbReference>